<proteinExistence type="predicted"/>
<accession>A0A4Q2T1W8</accession>
<evidence type="ECO:0000313" key="2">
    <source>
        <dbReference type="Proteomes" id="UP000291088"/>
    </source>
</evidence>
<reference evidence="1 2" key="1">
    <citation type="submission" date="2019-01" db="EMBL/GenBank/DDBJ databases">
        <authorList>
            <person name="Deng T."/>
        </authorList>
    </citation>
    <scope>NUCLEOTIDE SEQUENCE [LARGE SCALE GENOMIC DNA]</scope>
    <source>
        <strain evidence="1 2">F8825</strain>
    </source>
</reference>
<organism evidence="1 2">
    <name type="scientific">Ciceribacter ferrooxidans</name>
    <dbReference type="NCBI Taxonomy" id="2509717"/>
    <lineage>
        <taxon>Bacteria</taxon>
        <taxon>Pseudomonadati</taxon>
        <taxon>Pseudomonadota</taxon>
        <taxon>Alphaproteobacteria</taxon>
        <taxon>Hyphomicrobiales</taxon>
        <taxon>Rhizobiaceae</taxon>
        <taxon>Ciceribacter</taxon>
    </lineage>
</organism>
<dbReference type="RefSeq" id="WP_129332986.1">
    <property type="nucleotide sequence ID" value="NZ_SDVB01000249.1"/>
</dbReference>
<dbReference type="OrthoDB" id="7363897at2"/>
<dbReference type="AlphaFoldDB" id="A0A4Q2T1W8"/>
<gene>
    <name evidence="1" type="ORF">EUU22_16025</name>
</gene>
<dbReference type="EMBL" id="SDVB01000249">
    <property type="protein sequence ID" value="RYC10718.1"/>
    <property type="molecule type" value="Genomic_DNA"/>
</dbReference>
<comment type="caution">
    <text evidence="1">The sequence shown here is derived from an EMBL/GenBank/DDBJ whole genome shotgun (WGS) entry which is preliminary data.</text>
</comment>
<name>A0A4Q2T1W8_9HYPH</name>
<protein>
    <submittedName>
        <fullName evidence="1">Uncharacterized protein</fullName>
    </submittedName>
</protein>
<dbReference type="Proteomes" id="UP000291088">
    <property type="component" value="Unassembled WGS sequence"/>
</dbReference>
<evidence type="ECO:0000313" key="1">
    <source>
        <dbReference type="EMBL" id="RYC10718.1"/>
    </source>
</evidence>
<keyword evidence="2" id="KW-1185">Reference proteome</keyword>
<sequence length="69" mass="7825">MDIINLVLTICLVGSPGECREQSLHFEASGSLLNCLFLAPTHIAKWSEEHPNMRVVKWRCAYPSRDINI</sequence>